<dbReference type="OrthoDB" id="8417725at2"/>
<proteinExistence type="predicted"/>
<dbReference type="Proteomes" id="UP000295444">
    <property type="component" value="Unassembled WGS sequence"/>
</dbReference>
<evidence type="ECO:0000313" key="2">
    <source>
        <dbReference type="Proteomes" id="UP000295444"/>
    </source>
</evidence>
<comment type="caution">
    <text evidence="1">The sequence shown here is derived from an EMBL/GenBank/DDBJ whole genome shotgun (WGS) entry which is preliminary data.</text>
</comment>
<accession>A0A4R6SBY8</accession>
<sequence length="250" mass="27317">MGKDFIFEETLEVSASPEQVWEAIATGPGIDSWFMGKNSVEGSTTVRQAFGEYEPEMPVTAWDPPNRLRYGVPAGPDGRFVAFEFLVQGRDTGSTVLRVVNSGFLPGDDWAEEFEAMTLGGQLFWTTLTTYLNHFAGRFATPMTIFGPAVDDWPTAWDSLGKAMNLTGRPASGDRVKFDVDGVGSVEGEVYLANKAVVGIRTEDAFYRFMEGFHGPLIASHSCFGEVDADAAHQAWLTWMTTAVSKGQTS</sequence>
<gene>
    <name evidence="1" type="ORF">EV186_103446</name>
</gene>
<dbReference type="CDD" id="cd07814">
    <property type="entry name" value="SRPBCC_CalC_Aha1-like"/>
    <property type="match status" value="1"/>
</dbReference>
<organism evidence="1 2">
    <name type="scientific">Labedaea rhizosphaerae</name>
    <dbReference type="NCBI Taxonomy" id="598644"/>
    <lineage>
        <taxon>Bacteria</taxon>
        <taxon>Bacillati</taxon>
        <taxon>Actinomycetota</taxon>
        <taxon>Actinomycetes</taxon>
        <taxon>Pseudonocardiales</taxon>
        <taxon>Pseudonocardiaceae</taxon>
        <taxon>Labedaea</taxon>
    </lineage>
</organism>
<name>A0A4R6SBY8_LABRH</name>
<reference evidence="1 2" key="1">
    <citation type="submission" date="2019-03" db="EMBL/GenBank/DDBJ databases">
        <title>Genomic Encyclopedia of Type Strains, Phase IV (KMG-IV): sequencing the most valuable type-strain genomes for metagenomic binning, comparative biology and taxonomic classification.</title>
        <authorList>
            <person name="Goeker M."/>
        </authorList>
    </citation>
    <scope>NUCLEOTIDE SEQUENCE [LARGE SCALE GENOMIC DNA]</scope>
    <source>
        <strain evidence="1 2">DSM 45361</strain>
    </source>
</reference>
<evidence type="ECO:0000313" key="1">
    <source>
        <dbReference type="EMBL" id="TDP97482.1"/>
    </source>
</evidence>
<dbReference type="RefSeq" id="WP_133850682.1">
    <property type="nucleotide sequence ID" value="NZ_SNXZ01000003.1"/>
</dbReference>
<protein>
    <submittedName>
        <fullName evidence="1">Uncharacterized protein YndB with AHSA1/START domain</fullName>
    </submittedName>
</protein>
<dbReference type="AlphaFoldDB" id="A0A4R6SBY8"/>
<dbReference type="InterPro" id="IPR023393">
    <property type="entry name" value="START-like_dom_sf"/>
</dbReference>
<dbReference type="Gene3D" id="3.30.530.20">
    <property type="match status" value="1"/>
</dbReference>
<dbReference type="EMBL" id="SNXZ01000003">
    <property type="protein sequence ID" value="TDP97482.1"/>
    <property type="molecule type" value="Genomic_DNA"/>
</dbReference>
<keyword evidence="2" id="KW-1185">Reference proteome</keyword>
<dbReference type="SUPFAM" id="SSF55961">
    <property type="entry name" value="Bet v1-like"/>
    <property type="match status" value="1"/>
</dbReference>